<reference evidence="2 3" key="1">
    <citation type="submission" date="2023-10" db="EMBL/GenBank/DDBJ databases">
        <title>Chromosome-scale genome assembly provides insights into flower coloration mechanisms of Canna indica.</title>
        <authorList>
            <person name="Li C."/>
        </authorList>
    </citation>
    <scope>NUCLEOTIDE SEQUENCE [LARGE SCALE GENOMIC DNA]</scope>
    <source>
        <tissue evidence="2">Flower</tissue>
    </source>
</reference>
<organism evidence="2 3">
    <name type="scientific">Canna indica</name>
    <name type="common">Indian-shot</name>
    <dbReference type="NCBI Taxonomy" id="4628"/>
    <lineage>
        <taxon>Eukaryota</taxon>
        <taxon>Viridiplantae</taxon>
        <taxon>Streptophyta</taxon>
        <taxon>Embryophyta</taxon>
        <taxon>Tracheophyta</taxon>
        <taxon>Spermatophyta</taxon>
        <taxon>Magnoliopsida</taxon>
        <taxon>Liliopsida</taxon>
        <taxon>Zingiberales</taxon>
        <taxon>Cannaceae</taxon>
        <taxon>Canna</taxon>
    </lineage>
</organism>
<dbReference type="AlphaFoldDB" id="A0AAQ3QKX5"/>
<gene>
    <name evidence="2" type="ORF">Cni_G20614</name>
</gene>
<dbReference type="PANTHER" id="PTHR35749:SF1">
    <property type="entry name" value="OSJNBA0084A10.10 PROTEIN"/>
    <property type="match status" value="1"/>
</dbReference>
<feature type="coiled-coil region" evidence="1">
    <location>
        <begin position="52"/>
        <end position="116"/>
    </location>
</feature>
<keyword evidence="1" id="KW-0175">Coiled coil</keyword>
<proteinExistence type="predicted"/>
<dbReference type="PANTHER" id="PTHR35749">
    <property type="entry name" value="OSJNBA0084A10.10 PROTEIN"/>
    <property type="match status" value="1"/>
</dbReference>
<keyword evidence="3" id="KW-1185">Reference proteome</keyword>
<accession>A0AAQ3QKX5</accession>
<name>A0AAQ3QKX5_9LILI</name>
<evidence type="ECO:0000313" key="3">
    <source>
        <dbReference type="Proteomes" id="UP001327560"/>
    </source>
</evidence>
<dbReference type="EMBL" id="CP136895">
    <property type="protein sequence ID" value="WOL11850.1"/>
    <property type="molecule type" value="Genomic_DNA"/>
</dbReference>
<evidence type="ECO:0000313" key="2">
    <source>
        <dbReference type="EMBL" id="WOL11850.1"/>
    </source>
</evidence>
<sequence length="152" mass="18096">MDKLIEFGRKAWFVARVLSGYEERRIRAYRLHLHKRVEQAQARKVELRRLPEQAILSEVRRMVEQMQELNRQLEETEAAIEEYFKPIDKNAQIIINMQLEKEEKQAKEMLKVMRENAMLDKEMAMKNLEANNSNVVHPAPEKESVPSNQQHK</sequence>
<evidence type="ECO:0000256" key="1">
    <source>
        <dbReference type="SAM" id="Coils"/>
    </source>
</evidence>
<protein>
    <submittedName>
        <fullName evidence="2">Uncharacterized protein</fullName>
    </submittedName>
</protein>
<dbReference type="Proteomes" id="UP001327560">
    <property type="component" value="Chromosome 6"/>
</dbReference>